<proteinExistence type="predicted"/>
<accession>A0A9Q9UP14</accession>
<evidence type="ECO:0000313" key="1">
    <source>
        <dbReference type="EMBL" id="VWB28262.1"/>
    </source>
</evidence>
<dbReference type="EMBL" id="CABVPX010000003">
    <property type="protein sequence ID" value="VWB28262.1"/>
    <property type="molecule type" value="Genomic_DNA"/>
</dbReference>
<evidence type="ECO:0000313" key="2">
    <source>
        <dbReference type="Proteomes" id="UP000494172"/>
    </source>
</evidence>
<name>A0A9Q9UP14_9BURK</name>
<dbReference type="RefSeq" id="WP_174991760.1">
    <property type="nucleotide sequence ID" value="NZ_CABVPX010000003.1"/>
</dbReference>
<dbReference type="Proteomes" id="UP000494172">
    <property type="component" value="Unassembled WGS sequence"/>
</dbReference>
<gene>
    <name evidence="1" type="ORF">BAR24066_01185</name>
</gene>
<protein>
    <submittedName>
        <fullName evidence="1">Uncharacterized protein</fullName>
    </submittedName>
</protein>
<sequence length="382" mass="43319">MGVYHQMGHDSWNLIDRPELQKYRGLILSPVNNSPAEVSDRLGQLGFTRDLIDIILDPQLYKPRSDRGKLASWPYFPNDFDSADLSKVAWWVQRGEALIKCAHQIGATAICSPAMLPRVFDDAYYSQVVDITNQLHPIAHDSKLEILLTAIVDIKTLAEENSPQRIATVLTRTKVSRAYLIFLDDLKPRQQRTDYESLANAIKLIRLLENAGTKIIVGFSGLDGILWKHAGATDLATGKFFNLRRFVPGRWDDATDGGKVVPYWTDDGLITWLREPDVQLLLNAKIIDRQAASSNPHSAEILKILDAKSGTAWVAIGWRQYLYWFQEMEQTIGQDPNLALKLLRAADKNWGEIEKSEIQLYDRLNNGEWVRPWINAIAEASR</sequence>
<reference evidence="1 2" key="1">
    <citation type="submission" date="2019-09" db="EMBL/GenBank/DDBJ databases">
        <authorList>
            <person name="Depoorter E."/>
        </authorList>
    </citation>
    <scope>NUCLEOTIDE SEQUENCE [LARGE SCALE GENOMIC DNA]</scope>
    <source>
        <strain evidence="1">LMG 24066</strain>
    </source>
</reference>
<dbReference type="AlphaFoldDB" id="A0A9Q9UP14"/>
<comment type="caution">
    <text evidence="1">The sequence shown here is derived from an EMBL/GenBank/DDBJ whole genome shotgun (WGS) entry which is preliminary data.</text>
</comment>
<organism evidence="1 2">
    <name type="scientific">Burkholderia arboris</name>
    <dbReference type="NCBI Taxonomy" id="488730"/>
    <lineage>
        <taxon>Bacteria</taxon>
        <taxon>Pseudomonadati</taxon>
        <taxon>Pseudomonadota</taxon>
        <taxon>Betaproteobacteria</taxon>
        <taxon>Burkholderiales</taxon>
        <taxon>Burkholderiaceae</taxon>
        <taxon>Burkholderia</taxon>
        <taxon>Burkholderia cepacia complex</taxon>
    </lineage>
</organism>